<dbReference type="GO" id="GO:0045893">
    <property type="term" value="P:positive regulation of DNA-templated transcription"/>
    <property type="evidence" value="ECO:0007669"/>
    <property type="project" value="UniProtKB-ARBA"/>
</dbReference>
<evidence type="ECO:0000256" key="8">
    <source>
        <dbReference type="ARBA" id="ARBA00023125"/>
    </source>
</evidence>
<dbReference type="Pfam" id="PF02023">
    <property type="entry name" value="SCAN"/>
    <property type="match status" value="1"/>
</dbReference>
<evidence type="ECO:0000313" key="15">
    <source>
        <dbReference type="Proteomes" id="UP001501920"/>
    </source>
</evidence>
<keyword evidence="7" id="KW-0805">Transcription regulation</keyword>
<dbReference type="GO" id="GO:0006357">
    <property type="term" value="P:regulation of transcription by RNA polymerase II"/>
    <property type="evidence" value="ECO:0007669"/>
    <property type="project" value="TreeGrafter"/>
</dbReference>
<reference evidence="14 15" key="1">
    <citation type="submission" date="2020-10" db="EMBL/GenBank/DDBJ databases">
        <title>Pygocentrus nattereri (red-bellied piranha) genome, fPygNat1, primary haplotype.</title>
        <authorList>
            <person name="Myers G."/>
            <person name="Meyer A."/>
            <person name="Karagic N."/>
            <person name="Pippel M."/>
            <person name="Winkler S."/>
            <person name="Tracey A."/>
            <person name="Wood J."/>
            <person name="Formenti G."/>
            <person name="Howe K."/>
            <person name="Fedrigo O."/>
            <person name="Jarvis E.D."/>
        </authorList>
    </citation>
    <scope>NUCLEOTIDE SEQUENCE [LARGE SCALE GENOMIC DNA]</scope>
</reference>
<dbReference type="GO" id="GO:0003700">
    <property type="term" value="F:DNA-binding transcription factor activity"/>
    <property type="evidence" value="ECO:0007669"/>
    <property type="project" value="TreeGrafter"/>
</dbReference>
<dbReference type="Gene3D" id="1.10.4020.10">
    <property type="entry name" value="DNA breaking-rejoining enzymes"/>
    <property type="match status" value="1"/>
</dbReference>
<feature type="domain" description="SCAN box" evidence="13">
    <location>
        <begin position="31"/>
        <end position="106"/>
    </location>
</feature>
<dbReference type="PROSITE" id="PS00028">
    <property type="entry name" value="ZINC_FINGER_C2H2_1"/>
    <property type="match status" value="6"/>
</dbReference>
<evidence type="ECO:0000256" key="11">
    <source>
        <dbReference type="PROSITE-ProRule" id="PRU00042"/>
    </source>
</evidence>
<dbReference type="SMART" id="SM00431">
    <property type="entry name" value="SCAN"/>
    <property type="match status" value="1"/>
</dbReference>
<feature type="domain" description="C2H2-type" evidence="12">
    <location>
        <begin position="173"/>
        <end position="196"/>
    </location>
</feature>
<proteinExistence type="inferred from homology"/>
<feature type="domain" description="C2H2-type" evidence="12">
    <location>
        <begin position="290"/>
        <end position="317"/>
    </location>
</feature>
<keyword evidence="5 11" id="KW-0863">Zinc-finger</keyword>
<dbReference type="GO" id="GO:0008270">
    <property type="term" value="F:zinc ion binding"/>
    <property type="evidence" value="ECO:0007669"/>
    <property type="project" value="UniProtKB-KW"/>
</dbReference>
<evidence type="ECO:0000256" key="1">
    <source>
        <dbReference type="ARBA" id="ARBA00004123"/>
    </source>
</evidence>
<dbReference type="InterPro" id="IPR003309">
    <property type="entry name" value="SCAN_dom"/>
</dbReference>
<dbReference type="GO" id="GO:0005634">
    <property type="term" value="C:nucleus"/>
    <property type="evidence" value="ECO:0007669"/>
    <property type="project" value="UniProtKB-SubCell"/>
</dbReference>
<dbReference type="FunFam" id="3.30.160.60:FF:001498">
    <property type="entry name" value="Zinc finger protein 404"/>
    <property type="match status" value="1"/>
</dbReference>
<feature type="domain" description="C2H2-type" evidence="12">
    <location>
        <begin position="318"/>
        <end position="345"/>
    </location>
</feature>
<comment type="similarity">
    <text evidence="2">Belongs to the krueppel C2H2-type zinc-finger protein family.</text>
</comment>
<dbReference type="SMART" id="SM00355">
    <property type="entry name" value="ZnF_C2H2"/>
    <property type="match status" value="8"/>
</dbReference>
<dbReference type="PANTHER" id="PTHR24390">
    <property type="entry name" value="ZINC FINGER PROTEIN"/>
    <property type="match status" value="1"/>
</dbReference>
<dbReference type="GeneTree" id="ENSGT00940000154715"/>
<keyword evidence="6" id="KW-0862">Zinc</keyword>
<dbReference type="InterPro" id="IPR038269">
    <property type="entry name" value="SCAN_sf"/>
</dbReference>
<feature type="domain" description="C2H2-type" evidence="12">
    <location>
        <begin position="374"/>
        <end position="404"/>
    </location>
</feature>
<dbReference type="AlphaFoldDB" id="A0AAR2LTM2"/>
<feature type="domain" description="C2H2-type" evidence="12">
    <location>
        <begin position="234"/>
        <end position="261"/>
    </location>
</feature>
<keyword evidence="15" id="KW-1185">Reference proteome</keyword>
<evidence type="ECO:0000259" key="12">
    <source>
        <dbReference type="PROSITE" id="PS50157"/>
    </source>
</evidence>
<dbReference type="FunFam" id="3.30.160.60:FF:001732">
    <property type="entry name" value="Zgc:162936"/>
    <property type="match status" value="2"/>
</dbReference>
<dbReference type="FunFam" id="3.30.160.60:FF:000295">
    <property type="entry name" value="zinc finger protein 19"/>
    <property type="match status" value="1"/>
</dbReference>
<evidence type="ECO:0000256" key="2">
    <source>
        <dbReference type="ARBA" id="ARBA00006991"/>
    </source>
</evidence>
<keyword evidence="4" id="KW-0677">Repeat</keyword>
<keyword evidence="9" id="KW-0804">Transcription</keyword>
<dbReference type="PROSITE" id="PS50157">
    <property type="entry name" value="ZINC_FINGER_C2H2_2"/>
    <property type="match status" value="7"/>
</dbReference>
<dbReference type="Pfam" id="PF00096">
    <property type="entry name" value="zf-C2H2"/>
    <property type="match status" value="4"/>
</dbReference>
<dbReference type="Proteomes" id="UP001501920">
    <property type="component" value="Chromosome 2"/>
</dbReference>
<reference evidence="14" key="2">
    <citation type="submission" date="2025-08" db="UniProtKB">
        <authorList>
            <consortium name="Ensembl"/>
        </authorList>
    </citation>
    <scope>IDENTIFICATION</scope>
</reference>
<dbReference type="SUPFAM" id="SSF57667">
    <property type="entry name" value="beta-beta-alpha zinc fingers"/>
    <property type="match status" value="4"/>
</dbReference>
<gene>
    <name evidence="14" type="primary">ZNF565</name>
</gene>
<keyword evidence="8" id="KW-0238">DNA-binding</keyword>
<sequence>MAPKKQLATQNYSKIKGAILRKYEINKETYRQRFRDCAVQDGETPRELFTRLKSFYEKWMTPQAKSKEIGATIIMEQYLSMVSPELRRWIIERNPSTAEEAVDMAEAFVAARLADGAFTLGKTVNKPRHHHESGGSGGVVWEQPPEFKTCEDCSKLNRVEDEHHVCECKIKVFSCELCSKRFLTENGRKVHYRRLHGNYTHFCKYCMINFSTKESKLQHEQVHNTRAQKKRRPHHCSVCGKSYLQRSHLQTHQRVHTGERPYDCSECGKRFNRHCHLQRHQRIHTGEKPYNCSECGKSFTTQSYLQTHQRIHTGEKPHQCSQCGKSFTRLSNLIQHQHTHTGKKPYDCPECGKSFTLPSHLQTHQRIHTGEKPYYCSDCEKSFRHSNSLKLHKCIKKEVEAHDT</sequence>
<keyword evidence="10" id="KW-0539">Nucleus</keyword>
<comment type="subcellular location">
    <subcellularLocation>
        <location evidence="1">Nucleus</location>
    </subcellularLocation>
</comment>
<dbReference type="FunFam" id="3.30.160.60:FF:002063">
    <property type="entry name" value="RB associated KRAB zinc finger"/>
    <property type="match status" value="1"/>
</dbReference>
<evidence type="ECO:0000256" key="7">
    <source>
        <dbReference type="ARBA" id="ARBA00023015"/>
    </source>
</evidence>
<name>A0AAR2LTM2_PYGNA</name>
<dbReference type="Pfam" id="PF13465">
    <property type="entry name" value="zf-H2C2_2"/>
    <property type="match status" value="1"/>
</dbReference>
<dbReference type="Gene3D" id="3.30.160.60">
    <property type="entry name" value="Classic Zinc Finger"/>
    <property type="match status" value="7"/>
</dbReference>
<evidence type="ECO:0000313" key="14">
    <source>
        <dbReference type="Ensembl" id="ENSPNAP00000077676.1"/>
    </source>
</evidence>
<evidence type="ECO:0000256" key="5">
    <source>
        <dbReference type="ARBA" id="ARBA00022771"/>
    </source>
</evidence>
<dbReference type="InterPro" id="IPR013087">
    <property type="entry name" value="Znf_C2H2_type"/>
</dbReference>
<keyword evidence="3" id="KW-0479">Metal-binding</keyword>
<feature type="domain" description="C2H2-type" evidence="12">
    <location>
        <begin position="346"/>
        <end position="373"/>
    </location>
</feature>
<feature type="domain" description="C2H2-type" evidence="12">
    <location>
        <begin position="262"/>
        <end position="289"/>
    </location>
</feature>
<organism evidence="14 15">
    <name type="scientific">Pygocentrus nattereri</name>
    <name type="common">Red-bellied piranha</name>
    <dbReference type="NCBI Taxonomy" id="42514"/>
    <lineage>
        <taxon>Eukaryota</taxon>
        <taxon>Metazoa</taxon>
        <taxon>Chordata</taxon>
        <taxon>Craniata</taxon>
        <taxon>Vertebrata</taxon>
        <taxon>Euteleostomi</taxon>
        <taxon>Actinopterygii</taxon>
        <taxon>Neopterygii</taxon>
        <taxon>Teleostei</taxon>
        <taxon>Ostariophysi</taxon>
        <taxon>Characiformes</taxon>
        <taxon>Characoidei</taxon>
        <taxon>Pygocentrus</taxon>
    </lineage>
</organism>
<accession>A0AAR2LTM2</accession>
<evidence type="ECO:0000259" key="13">
    <source>
        <dbReference type="PROSITE" id="PS50804"/>
    </source>
</evidence>
<protein>
    <submittedName>
        <fullName evidence="14">Uncharacterized protein</fullName>
    </submittedName>
</protein>
<dbReference type="SUPFAM" id="SSF47353">
    <property type="entry name" value="Retrovirus capsid dimerization domain-like"/>
    <property type="match status" value="1"/>
</dbReference>
<evidence type="ECO:0000256" key="6">
    <source>
        <dbReference type="ARBA" id="ARBA00022833"/>
    </source>
</evidence>
<dbReference type="PROSITE" id="PS50804">
    <property type="entry name" value="SCAN_BOX"/>
    <property type="match status" value="1"/>
</dbReference>
<evidence type="ECO:0000256" key="4">
    <source>
        <dbReference type="ARBA" id="ARBA00022737"/>
    </source>
</evidence>
<reference evidence="14" key="3">
    <citation type="submission" date="2025-09" db="UniProtKB">
        <authorList>
            <consortium name="Ensembl"/>
        </authorList>
    </citation>
    <scope>IDENTIFICATION</scope>
</reference>
<dbReference type="GO" id="GO:0005694">
    <property type="term" value="C:chromosome"/>
    <property type="evidence" value="ECO:0007669"/>
    <property type="project" value="UniProtKB-ARBA"/>
</dbReference>
<dbReference type="InterPro" id="IPR036236">
    <property type="entry name" value="Znf_C2H2_sf"/>
</dbReference>
<dbReference type="FunFam" id="3.30.160.60:FF:002343">
    <property type="entry name" value="Zinc finger protein 33A"/>
    <property type="match status" value="1"/>
</dbReference>
<evidence type="ECO:0000256" key="3">
    <source>
        <dbReference type="ARBA" id="ARBA00022723"/>
    </source>
</evidence>
<dbReference type="Ensembl" id="ENSPNAT00000079212.1">
    <property type="protein sequence ID" value="ENSPNAP00000077676.1"/>
    <property type="gene ID" value="ENSPNAG00000034654.1"/>
</dbReference>
<evidence type="ECO:0000256" key="10">
    <source>
        <dbReference type="ARBA" id="ARBA00023242"/>
    </source>
</evidence>
<evidence type="ECO:0000256" key="9">
    <source>
        <dbReference type="ARBA" id="ARBA00023163"/>
    </source>
</evidence>
<dbReference type="GO" id="GO:0000978">
    <property type="term" value="F:RNA polymerase II cis-regulatory region sequence-specific DNA binding"/>
    <property type="evidence" value="ECO:0007669"/>
    <property type="project" value="TreeGrafter"/>
</dbReference>
<dbReference type="PANTHER" id="PTHR24390:SF159">
    <property type="entry name" value="GROWTH FACTOR INDEPENDENT 1 TRANSCRIPTIONAL REPRESSOR"/>
    <property type="match status" value="1"/>
</dbReference>